<dbReference type="PANTHER" id="PTHR43000">
    <property type="entry name" value="DTDP-D-GLUCOSE 4,6-DEHYDRATASE-RELATED"/>
    <property type="match status" value="1"/>
</dbReference>
<keyword evidence="4" id="KW-1185">Reference proteome</keyword>
<feature type="domain" description="NAD-dependent epimerase/dehydratase" evidence="2">
    <location>
        <begin position="3"/>
        <end position="238"/>
    </location>
</feature>
<reference evidence="3" key="1">
    <citation type="submission" date="2020-08" db="EMBL/GenBank/DDBJ databases">
        <authorList>
            <person name="Uke A."/>
            <person name="Chhe C."/>
            <person name="Baramee S."/>
            <person name="Kosugi A."/>
        </authorList>
    </citation>
    <scope>NUCLEOTIDE SEQUENCE</scope>
    <source>
        <strain evidence="3">DA-C8</strain>
    </source>
</reference>
<dbReference type="SUPFAM" id="SSF51735">
    <property type="entry name" value="NAD(P)-binding Rossmann-fold domains"/>
    <property type="match status" value="1"/>
</dbReference>
<gene>
    <name evidence="3" type="primary">ytcB</name>
    <name evidence="3" type="ORF">PRECH8_04330</name>
</gene>
<dbReference type="AlphaFoldDB" id="A0A916QEY6"/>
<protein>
    <submittedName>
        <fullName evidence="3">UDP-glucose epimerase YtcB</fullName>
    </submittedName>
</protein>
<proteinExistence type="inferred from homology"/>
<dbReference type="PRINTS" id="PR01713">
    <property type="entry name" value="NUCEPIMERASE"/>
</dbReference>
<comment type="caution">
    <text evidence="3">The sequence shown here is derived from an EMBL/GenBank/DDBJ whole genome shotgun (WGS) entry which is preliminary data.</text>
</comment>
<accession>A0A916QEY6</accession>
<dbReference type="Gene3D" id="3.40.50.720">
    <property type="entry name" value="NAD(P)-binding Rossmann-like Domain"/>
    <property type="match status" value="1"/>
</dbReference>
<comment type="similarity">
    <text evidence="1">Belongs to the NAD(P)-dependent epimerase/dehydratase family.</text>
</comment>
<dbReference type="InterPro" id="IPR036291">
    <property type="entry name" value="NAD(P)-bd_dom_sf"/>
</dbReference>
<name>A0A916QEY6_9BACL</name>
<dbReference type="InterPro" id="IPR001509">
    <property type="entry name" value="Epimerase_deHydtase"/>
</dbReference>
<dbReference type="Proteomes" id="UP000654993">
    <property type="component" value="Unassembled WGS sequence"/>
</dbReference>
<evidence type="ECO:0000256" key="1">
    <source>
        <dbReference type="ARBA" id="ARBA00007637"/>
    </source>
</evidence>
<evidence type="ECO:0000313" key="3">
    <source>
        <dbReference type="EMBL" id="GFR37137.1"/>
    </source>
</evidence>
<dbReference type="Pfam" id="PF01370">
    <property type="entry name" value="Epimerase"/>
    <property type="match status" value="1"/>
</dbReference>
<organism evidence="3 4">
    <name type="scientific">Insulibacter thermoxylanivorax</name>
    <dbReference type="NCBI Taxonomy" id="2749268"/>
    <lineage>
        <taxon>Bacteria</taxon>
        <taxon>Bacillati</taxon>
        <taxon>Bacillota</taxon>
        <taxon>Bacilli</taxon>
        <taxon>Bacillales</taxon>
        <taxon>Paenibacillaceae</taxon>
        <taxon>Insulibacter</taxon>
    </lineage>
</organism>
<evidence type="ECO:0000259" key="2">
    <source>
        <dbReference type="Pfam" id="PF01370"/>
    </source>
</evidence>
<evidence type="ECO:0000313" key="4">
    <source>
        <dbReference type="Proteomes" id="UP000654993"/>
    </source>
</evidence>
<dbReference type="EMBL" id="BMAQ01000003">
    <property type="protein sequence ID" value="GFR37137.1"/>
    <property type="molecule type" value="Genomic_DNA"/>
</dbReference>
<dbReference type="RefSeq" id="WP_200965426.1">
    <property type="nucleotide sequence ID" value="NZ_BMAQ01000003.1"/>
</dbReference>
<sequence length="316" mass="35439">MRILVTGAAGFIGSHLCERLLADGNDVIGVDALLKPRIAAYNLRLLTTHPRFRLIEGNLMDLPLHELLEGVDTVFHLAGMPGVRTSWGSDFHRYSVYNIEATQRLLEAVAAVPLKRFIYASTSSIYGEQLGAVTEDRTPAPLSPYGVTKLTGEYLCRVYEHNHDVPVIILRFFTVYGPRQRPDMAFHRFIRSFIDDCPITIHGDGLQTRDFTYIGDGVEAIAAAAYAPGIIGETMNIGGRQRASVREAVAILEELFGRKAKIEWRPRAQGEPRHTWADISKAERFLGYRPRTSLHEGLRMQMLDMLASMQEMKGKI</sequence>
<reference evidence="3" key="2">
    <citation type="journal article" date="2021" name="Data Brief">
        <title>Draft genome sequence data of the facultative, thermophilic, xylanolytic bacterium Paenibacillus sp. strain DA-C8.</title>
        <authorList>
            <person name="Chhe C."/>
            <person name="Uke A."/>
            <person name="Baramee S."/>
            <person name="Ungkulpasvich U."/>
            <person name="Tachaapaikoon C."/>
            <person name="Pason P."/>
            <person name="Waeonukul R."/>
            <person name="Ratanakhanokchai K."/>
            <person name="Kosugi A."/>
        </authorList>
    </citation>
    <scope>NUCLEOTIDE SEQUENCE</scope>
    <source>
        <strain evidence="3">DA-C8</strain>
    </source>
</reference>